<reference evidence="1 2" key="1">
    <citation type="submission" date="2006-09" db="EMBL/GenBank/DDBJ databases">
        <title>Sequence and annotation of the 288-kb ATCV-1 virus that infects an endosymbiotic Chlorella strain of the heliozoon Acanthocystis turfacea.</title>
        <authorList>
            <person name="Fitzgerald L.A."/>
            <person name="Graves M.V."/>
            <person name="Li X."/>
            <person name="Pfitzner A.J.P."/>
            <person name="Hartigan J."/>
            <person name="Van Etten J.L."/>
        </authorList>
    </citation>
    <scope>NUCLEOTIDE SEQUENCE [LARGE SCALE GENOMIC DNA]</scope>
    <source>
        <strain evidence="1 2">ATCV-1</strain>
    </source>
</reference>
<name>A7K937_9PHYC</name>
<protein>
    <submittedName>
        <fullName evidence="1">Uncharacterized protein z427L</fullName>
    </submittedName>
</protein>
<dbReference type="GeneID" id="5470986"/>
<accession>A7K937</accession>
<evidence type="ECO:0000313" key="1">
    <source>
        <dbReference type="EMBL" id="ABT16561.1"/>
    </source>
</evidence>
<dbReference type="RefSeq" id="YP_001426908.1">
    <property type="nucleotide sequence ID" value="NC_008724.1"/>
</dbReference>
<organism evidence="1 2">
    <name type="scientific">Chlorovirus heliozoae</name>
    <dbReference type="NCBI Taxonomy" id="322019"/>
    <lineage>
        <taxon>Viruses</taxon>
        <taxon>Varidnaviria</taxon>
        <taxon>Bamfordvirae</taxon>
        <taxon>Nucleocytoviricota</taxon>
        <taxon>Megaviricetes</taxon>
        <taxon>Algavirales</taxon>
        <taxon>Phycodnaviridae</taxon>
        <taxon>Chlorovirus</taxon>
    </lineage>
</organism>
<dbReference type="EMBL" id="EF101928">
    <property type="protein sequence ID" value="ABT16561.1"/>
    <property type="molecule type" value="Genomic_DNA"/>
</dbReference>
<sequence length="86" mass="10107">MSSGRSHPFRRAMVSYPQLANSRGVEWTRSVTKDKVHFSEEHQEPTNTRGAIRIHIYTKKASWTVYQVRIIRNRKRPPRFMEPPAG</sequence>
<gene>
    <name evidence="1" type="primary">z427L</name>
    <name evidence="1" type="ORF">ATCV1_z427L</name>
</gene>
<proteinExistence type="predicted"/>
<keyword evidence="2" id="KW-1185">Reference proteome</keyword>
<dbReference type="Proteomes" id="UP000202420">
    <property type="component" value="Segment"/>
</dbReference>
<dbReference type="KEGG" id="vg:5470986"/>
<evidence type="ECO:0000313" key="2">
    <source>
        <dbReference type="Proteomes" id="UP000202420"/>
    </source>
</evidence>